<dbReference type="Pfam" id="PF07277">
    <property type="entry name" value="SapC"/>
    <property type="match status" value="1"/>
</dbReference>
<gene>
    <name evidence="1" type="ORF">OF850_19330</name>
</gene>
<dbReference type="RefSeq" id="WP_301591970.1">
    <property type="nucleotide sequence ID" value="NZ_JAPFQI010000021.1"/>
</dbReference>
<evidence type="ECO:0000313" key="2">
    <source>
        <dbReference type="Proteomes" id="UP001526430"/>
    </source>
</evidence>
<sequence length="243" mass="26657">MPDAAAPPVIRLPPLYSRMEPLNPAAHGKLRLRDAGHHFASELAAVPVALEEFAHAARHMAIVFASDVPHMPVAVTGLRANSNHFVQDGKWREGGYVPSYLRRFPFFLVRMNEQGGDLALCLDPSAPQISETEGEPLFDAKGEATETARRAFEFSRAVENAFVRTREMAEGLAKMGLLGPSSIEFIVNGQQRRMDGFHAVQRDAMAKLSAKDLATLRDRGWLEAIYAHIVSMGGIPELASKVT</sequence>
<proteinExistence type="predicted"/>
<reference evidence="1 2" key="1">
    <citation type="submission" date="2022-10" db="EMBL/GenBank/DDBJ databases">
        <title>Roseococcus glaciei nov., sp. nov., isolated from glacier.</title>
        <authorList>
            <person name="Liu Q."/>
            <person name="Xin Y.-H."/>
        </authorList>
    </citation>
    <scope>NUCLEOTIDE SEQUENCE [LARGE SCALE GENOMIC DNA]</scope>
    <source>
        <strain evidence="1 2">MDT2-1-1</strain>
    </source>
</reference>
<dbReference type="Proteomes" id="UP001526430">
    <property type="component" value="Unassembled WGS sequence"/>
</dbReference>
<organism evidence="1 2">
    <name type="scientific">Sabulicella glaciei</name>
    <dbReference type="NCBI Taxonomy" id="2984948"/>
    <lineage>
        <taxon>Bacteria</taxon>
        <taxon>Pseudomonadati</taxon>
        <taxon>Pseudomonadota</taxon>
        <taxon>Alphaproteobacteria</taxon>
        <taxon>Acetobacterales</taxon>
        <taxon>Acetobacteraceae</taxon>
        <taxon>Sabulicella</taxon>
    </lineage>
</organism>
<dbReference type="EMBL" id="JAPFQI010000021">
    <property type="protein sequence ID" value="MCW8087764.1"/>
    <property type="molecule type" value="Genomic_DNA"/>
</dbReference>
<comment type="caution">
    <text evidence="1">The sequence shown here is derived from an EMBL/GenBank/DDBJ whole genome shotgun (WGS) entry which is preliminary data.</text>
</comment>
<evidence type="ECO:0000313" key="1">
    <source>
        <dbReference type="EMBL" id="MCW8087764.1"/>
    </source>
</evidence>
<accession>A0ABT3P030</accession>
<keyword evidence="2" id="KW-1185">Reference proteome</keyword>
<dbReference type="InterPro" id="IPR010836">
    <property type="entry name" value="SapC"/>
</dbReference>
<protein>
    <submittedName>
        <fullName evidence="1">SapC family protein</fullName>
    </submittedName>
</protein>
<name>A0ABT3P030_9PROT</name>